<feature type="domain" description="Protein kinase" evidence="15">
    <location>
        <begin position="60"/>
        <end position="144"/>
    </location>
</feature>
<keyword evidence="5" id="KW-0479">Metal-binding</keyword>
<keyword evidence="6" id="KW-0677">Repeat</keyword>
<dbReference type="EC" id="2.7.11.1" evidence="2"/>
<reference evidence="17" key="1">
    <citation type="submission" date="2014-09" db="EMBL/GenBank/DDBJ databases">
        <authorList>
            <person name="Sharma Rahul"/>
            <person name="Thines Marco"/>
        </authorList>
    </citation>
    <scope>NUCLEOTIDE SEQUENCE [LARGE SCALE GENOMIC DNA]</scope>
</reference>
<sequence length="144" mass="16006">MRCLSCFYDCFRRNNTDVSTTANSSTDNLSTAASSSVAEASSVINSTPSSQTKGKVTDSYTLGKVIGSGSYSVVRESVHMKSKRKFAIKCIKRSELSTDDDAAIQFEVSILKQMKHPHIMTLEEFFIEPEYYYLVTEFVSGDSH</sequence>
<dbReference type="FunFam" id="3.30.200.20:FF:000315">
    <property type="entry name" value="Calcium-dependent protein kinase 3"/>
    <property type="match status" value="1"/>
</dbReference>
<keyword evidence="9" id="KW-0106">Calcium</keyword>
<evidence type="ECO:0000256" key="11">
    <source>
        <dbReference type="ARBA" id="ARBA00024334"/>
    </source>
</evidence>
<dbReference type="PROSITE" id="PS00107">
    <property type="entry name" value="PROTEIN_KINASE_ATP"/>
    <property type="match status" value="1"/>
</dbReference>
<protein>
    <recommendedName>
        <fullName evidence="2">non-specific serine/threonine protein kinase</fullName>
        <ecNumber evidence="2">2.7.11.1</ecNumber>
    </recommendedName>
</protein>
<evidence type="ECO:0000256" key="7">
    <source>
        <dbReference type="ARBA" id="ARBA00022741"/>
    </source>
</evidence>
<proteinExistence type="inferred from homology"/>
<organism evidence="16 17">
    <name type="scientific">Plasmopara halstedii</name>
    <name type="common">Downy mildew of sunflower</name>
    <dbReference type="NCBI Taxonomy" id="4781"/>
    <lineage>
        <taxon>Eukaryota</taxon>
        <taxon>Sar</taxon>
        <taxon>Stramenopiles</taxon>
        <taxon>Oomycota</taxon>
        <taxon>Peronosporomycetes</taxon>
        <taxon>Peronosporales</taxon>
        <taxon>Peronosporaceae</taxon>
        <taxon>Plasmopara</taxon>
    </lineage>
</organism>
<dbReference type="RefSeq" id="XP_024585973.1">
    <property type="nucleotide sequence ID" value="XM_024720811.1"/>
</dbReference>
<evidence type="ECO:0000256" key="13">
    <source>
        <dbReference type="ARBA" id="ARBA00048679"/>
    </source>
</evidence>
<keyword evidence="8 16" id="KW-0418">Kinase</keyword>
<comment type="catalytic activity">
    <reaction evidence="12">
        <text>L-threonyl-[protein] + ATP = O-phospho-L-threonyl-[protein] + ADP + H(+)</text>
        <dbReference type="Rhea" id="RHEA:46608"/>
        <dbReference type="Rhea" id="RHEA-COMP:11060"/>
        <dbReference type="Rhea" id="RHEA-COMP:11605"/>
        <dbReference type="ChEBI" id="CHEBI:15378"/>
        <dbReference type="ChEBI" id="CHEBI:30013"/>
        <dbReference type="ChEBI" id="CHEBI:30616"/>
        <dbReference type="ChEBI" id="CHEBI:61977"/>
        <dbReference type="ChEBI" id="CHEBI:456216"/>
        <dbReference type="EC" id="2.7.11.1"/>
    </reaction>
</comment>
<dbReference type="PANTHER" id="PTHR24347">
    <property type="entry name" value="SERINE/THREONINE-PROTEIN KINASE"/>
    <property type="match status" value="1"/>
</dbReference>
<evidence type="ECO:0000256" key="1">
    <source>
        <dbReference type="ARBA" id="ARBA00001946"/>
    </source>
</evidence>
<dbReference type="GO" id="GO:0004674">
    <property type="term" value="F:protein serine/threonine kinase activity"/>
    <property type="evidence" value="ECO:0007669"/>
    <property type="project" value="UniProtKB-KW"/>
</dbReference>
<comment type="catalytic activity">
    <reaction evidence="13">
        <text>L-seryl-[protein] + ATP = O-phospho-L-seryl-[protein] + ADP + H(+)</text>
        <dbReference type="Rhea" id="RHEA:17989"/>
        <dbReference type="Rhea" id="RHEA-COMP:9863"/>
        <dbReference type="Rhea" id="RHEA-COMP:11604"/>
        <dbReference type="ChEBI" id="CHEBI:15378"/>
        <dbReference type="ChEBI" id="CHEBI:29999"/>
        <dbReference type="ChEBI" id="CHEBI:30616"/>
        <dbReference type="ChEBI" id="CHEBI:83421"/>
        <dbReference type="ChEBI" id="CHEBI:456216"/>
        <dbReference type="EC" id="2.7.11.1"/>
    </reaction>
</comment>
<evidence type="ECO:0000256" key="8">
    <source>
        <dbReference type="ARBA" id="ARBA00022777"/>
    </source>
</evidence>
<comment type="similarity">
    <text evidence="11">Belongs to the protein kinase superfamily. Ser/Thr protein kinase family. CDPK subfamily.</text>
</comment>
<dbReference type="PROSITE" id="PS50011">
    <property type="entry name" value="PROTEIN_KINASE_DOM"/>
    <property type="match status" value="1"/>
</dbReference>
<keyword evidence="4" id="KW-0808">Transferase</keyword>
<dbReference type="EMBL" id="CCYD01003090">
    <property type="protein sequence ID" value="CEG49604.1"/>
    <property type="molecule type" value="Genomic_DNA"/>
</dbReference>
<dbReference type="GeneID" id="36402415"/>
<evidence type="ECO:0000256" key="4">
    <source>
        <dbReference type="ARBA" id="ARBA00022679"/>
    </source>
</evidence>
<dbReference type="InterPro" id="IPR000719">
    <property type="entry name" value="Prot_kinase_dom"/>
</dbReference>
<dbReference type="Proteomes" id="UP000054928">
    <property type="component" value="Unassembled WGS sequence"/>
</dbReference>
<evidence type="ECO:0000256" key="3">
    <source>
        <dbReference type="ARBA" id="ARBA00022527"/>
    </source>
</evidence>
<evidence type="ECO:0000313" key="16">
    <source>
        <dbReference type="EMBL" id="CEG49604.1"/>
    </source>
</evidence>
<evidence type="ECO:0000256" key="9">
    <source>
        <dbReference type="ARBA" id="ARBA00022837"/>
    </source>
</evidence>
<keyword evidence="17" id="KW-1185">Reference proteome</keyword>
<keyword evidence="7 14" id="KW-0547">Nucleotide-binding</keyword>
<keyword evidence="3" id="KW-0723">Serine/threonine-protein kinase</keyword>
<keyword evidence="10 14" id="KW-0067">ATP-binding</keyword>
<dbReference type="GO" id="GO:0005524">
    <property type="term" value="F:ATP binding"/>
    <property type="evidence" value="ECO:0007669"/>
    <property type="project" value="UniProtKB-UniRule"/>
</dbReference>
<evidence type="ECO:0000256" key="14">
    <source>
        <dbReference type="PROSITE-ProRule" id="PRU10141"/>
    </source>
</evidence>
<evidence type="ECO:0000256" key="2">
    <source>
        <dbReference type="ARBA" id="ARBA00012513"/>
    </source>
</evidence>
<evidence type="ECO:0000256" key="12">
    <source>
        <dbReference type="ARBA" id="ARBA00047899"/>
    </source>
</evidence>
<evidence type="ECO:0000259" key="15">
    <source>
        <dbReference type="PROSITE" id="PS50011"/>
    </source>
</evidence>
<accession>A0A0P1B6C2</accession>
<name>A0A0P1B6C2_PLAHL</name>
<feature type="binding site" evidence="14">
    <location>
        <position position="89"/>
    </location>
    <ligand>
        <name>ATP</name>
        <dbReference type="ChEBI" id="CHEBI:30616"/>
    </ligand>
</feature>
<dbReference type="InterPro" id="IPR017441">
    <property type="entry name" value="Protein_kinase_ATP_BS"/>
</dbReference>
<dbReference type="InterPro" id="IPR011009">
    <property type="entry name" value="Kinase-like_dom_sf"/>
</dbReference>
<evidence type="ECO:0000256" key="5">
    <source>
        <dbReference type="ARBA" id="ARBA00022723"/>
    </source>
</evidence>
<evidence type="ECO:0000256" key="6">
    <source>
        <dbReference type="ARBA" id="ARBA00022737"/>
    </source>
</evidence>
<dbReference type="GO" id="GO:0046872">
    <property type="term" value="F:metal ion binding"/>
    <property type="evidence" value="ECO:0007669"/>
    <property type="project" value="UniProtKB-KW"/>
</dbReference>
<evidence type="ECO:0000313" key="17">
    <source>
        <dbReference type="Proteomes" id="UP000054928"/>
    </source>
</evidence>
<dbReference type="Pfam" id="PF00069">
    <property type="entry name" value="Pkinase"/>
    <property type="match status" value="1"/>
</dbReference>
<comment type="cofactor">
    <cofactor evidence="1">
        <name>Mg(2+)</name>
        <dbReference type="ChEBI" id="CHEBI:18420"/>
    </cofactor>
</comment>
<dbReference type="STRING" id="4781.A0A0P1B6C2"/>
<dbReference type="OMA" id="RESVHMK"/>
<dbReference type="SUPFAM" id="SSF56112">
    <property type="entry name" value="Protein kinase-like (PK-like)"/>
    <property type="match status" value="1"/>
</dbReference>
<dbReference type="OrthoDB" id="193931at2759"/>
<dbReference type="AlphaFoldDB" id="A0A0P1B6C2"/>
<dbReference type="Gene3D" id="3.30.200.20">
    <property type="entry name" value="Phosphorylase Kinase, domain 1"/>
    <property type="match status" value="1"/>
</dbReference>
<evidence type="ECO:0000256" key="10">
    <source>
        <dbReference type="ARBA" id="ARBA00022840"/>
    </source>
</evidence>